<evidence type="ECO:0000256" key="4">
    <source>
        <dbReference type="ARBA" id="ARBA00022857"/>
    </source>
</evidence>
<evidence type="ECO:0000256" key="2">
    <source>
        <dbReference type="ARBA" id="ARBA00022679"/>
    </source>
</evidence>
<dbReference type="PANTHER" id="PTHR20275">
    <property type="entry name" value="NAD KINASE"/>
    <property type="match status" value="1"/>
</dbReference>
<dbReference type="GO" id="GO:0006741">
    <property type="term" value="P:NADP+ biosynthetic process"/>
    <property type="evidence" value="ECO:0007669"/>
    <property type="project" value="InterPro"/>
</dbReference>
<evidence type="ECO:0000256" key="5">
    <source>
        <dbReference type="ARBA" id="ARBA00023027"/>
    </source>
</evidence>
<name>A0A5K1UU09_ENTHI</name>
<dbReference type="GO" id="GO:0019674">
    <property type="term" value="P:NAD+ metabolic process"/>
    <property type="evidence" value="ECO:0007669"/>
    <property type="project" value="InterPro"/>
</dbReference>
<organism evidence="7 8">
    <name type="scientific">Entamoeba histolytica</name>
    <dbReference type="NCBI Taxonomy" id="5759"/>
    <lineage>
        <taxon>Eukaryota</taxon>
        <taxon>Amoebozoa</taxon>
        <taxon>Evosea</taxon>
        <taxon>Archamoebae</taxon>
        <taxon>Mastigamoebida</taxon>
        <taxon>Entamoebidae</taxon>
        <taxon>Entamoeba</taxon>
    </lineage>
</organism>
<dbReference type="FunFam" id="2.60.200.30:FF:000024">
    <property type="entry name" value="Inorganic polyphosphate/ATP-NAD kinase, putative"/>
    <property type="match status" value="1"/>
</dbReference>
<dbReference type="InterPro" id="IPR017438">
    <property type="entry name" value="ATP-NAD_kinase_N"/>
</dbReference>
<dbReference type="VEuPathDB" id="AmoebaDB:EHI5A_000130"/>
<accession>A0A5K1UU09</accession>
<evidence type="ECO:0000313" key="6">
    <source>
        <dbReference type="EMBL" id="AFD32557.1"/>
    </source>
</evidence>
<evidence type="ECO:0000313" key="7">
    <source>
        <dbReference type="EMBL" id="GAT91441.1"/>
    </source>
</evidence>
<dbReference type="VEuPathDB" id="AmoebaDB:EHI_151920"/>
<dbReference type="Pfam" id="PF20143">
    <property type="entry name" value="NAD_kinase_C"/>
    <property type="match status" value="1"/>
</dbReference>
<dbReference type="SUPFAM" id="SSF111331">
    <property type="entry name" value="NAD kinase/diacylglycerol kinase-like"/>
    <property type="match status" value="1"/>
</dbReference>
<gene>
    <name evidence="6" type="primary">NADK</name>
    <name evidence="7" type="ORF">CL6EHI_151920</name>
</gene>
<keyword evidence="2 6" id="KW-0808">Transferase</keyword>
<dbReference type="InterPro" id="IPR017437">
    <property type="entry name" value="ATP-NAD_kinase_PpnK-typ_C"/>
</dbReference>
<reference evidence="6" key="1">
    <citation type="journal article" date="2013" name="Biochimie">
        <title>Biochemical and functional characterization of novel NADH kinase in the enteric protozoan parasite Entamoeba histolytica.</title>
        <authorList>
            <person name="Jeelani G."/>
            <person name="Husain A."/>
            <person name="Sato D."/>
            <person name="Soga T."/>
            <person name="Suematsu M."/>
            <person name="Nozaki T."/>
        </authorList>
    </citation>
    <scope>NUCLEOTIDE SEQUENCE</scope>
</reference>
<dbReference type="EC" id="2.7.1.23" evidence="6"/>
<dbReference type="HOGENOM" id="CLU_008831_0_3_1"/>
<keyword evidence="5" id="KW-0520">NAD</keyword>
<proteinExistence type="inferred from homology"/>
<dbReference type="Proteomes" id="UP000078387">
    <property type="component" value="Unassembled WGS sequence"/>
</dbReference>
<dbReference type="PANTHER" id="PTHR20275:SF0">
    <property type="entry name" value="NAD KINASE"/>
    <property type="match status" value="1"/>
</dbReference>
<dbReference type="Gene3D" id="3.40.50.10330">
    <property type="entry name" value="Probable inorganic polyphosphate/atp-NAD kinase, domain 1"/>
    <property type="match status" value="1"/>
</dbReference>
<sequence>MTTLQIDHIRAKFHIDDYNQKAPDVARQFERIHDEVNPNVVMTFGGDGTFLKAFHENYHLQLPYLGINCGNVGYLINPIQEVMDSIEQNKPLKCYSYPCLKVDASNGSTQLSTQLAFNDAWIERLNGQCCWFEVIINGVVRIPKLCCDGIVVCTPAGSTGYSKSIGVMPIPPNANMIGFVPNNASYPLGIRPLYLPLDTEVIVKNIQPNRRKTRGFYDGVELNEITELKIKAIENGCRVIYAHEENLNKTYINKVTKDFFE</sequence>
<dbReference type="InterPro" id="IPR002504">
    <property type="entry name" value="NADK"/>
</dbReference>
<keyword evidence="3 7" id="KW-0418">Kinase</keyword>
<dbReference type="AlphaFoldDB" id="A0A5K1UU09"/>
<accession>H9BMJ6</accession>
<dbReference type="Gene3D" id="2.60.200.30">
    <property type="entry name" value="Probable inorganic polyphosphate/atp-NAD kinase, domain 2"/>
    <property type="match status" value="1"/>
</dbReference>
<evidence type="ECO:0000256" key="1">
    <source>
        <dbReference type="ARBA" id="ARBA00010995"/>
    </source>
</evidence>
<dbReference type="EMBL" id="BDEQ01000001">
    <property type="protein sequence ID" value="GAT91441.1"/>
    <property type="molecule type" value="Genomic_DNA"/>
</dbReference>
<dbReference type="VEuPathDB" id="AmoebaDB:KM1_000130"/>
<dbReference type="Pfam" id="PF01513">
    <property type="entry name" value="NAD_kinase"/>
    <property type="match status" value="1"/>
</dbReference>
<dbReference type="EMBL" id="JQ036180">
    <property type="protein sequence ID" value="AFD32557.1"/>
    <property type="molecule type" value="Genomic_DNA"/>
</dbReference>
<dbReference type="OMA" id="NGIERMS"/>
<dbReference type="SMR" id="A0A5K1UU09"/>
<dbReference type="GO" id="GO:0003951">
    <property type="term" value="F:NAD+ kinase activity"/>
    <property type="evidence" value="ECO:0007669"/>
    <property type="project" value="UniProtKB-EC"/>
</dbReference>
<comment type="similarity">
    <text evidence="1">Belongs to the NAD kinase family.</text>
</comment>
<evidence type="ECO:0000256" key="3">
    <source>
        <dbReference type="ARBA" id="ARBA00022777"/>
    </source>
</evidence>
<dbReference type="VEuPathDB" id="AmoebaDB:EHI7A_000130"/>
<dbReference type="VEuPathDB" id="AmoebaDB:EHI8A_004970"/>
<protein>
    <submittedName>
        <fullName evidence="6 7">ATP-NAD kinase</fullName>
        <ecNumber evidence="6">2.7.1.23</ecNumber>
    </submittedName>
</protein>
<evidence type="ECO:0000313" key="8">
    <source>
        <dbReference type="Proteomes" id="UP000078387"/>
    </source>
</evidence>
<keyword evidence="4" id="KW-0521">NADP</keyword>
<reference evidence="7 8" key="2">
    <citation type="submission" date="2016-05" db="EMBL/GenBank/DDBJ databases">
        <title>First whole genome sequencing of Entamoeba histolytica HM1:IMSS-clone-6.</title>
        <authorList>
            <person name="Mukherjee Avik.K."/>
            <person name="Izumyama S."/>
            <person name="Nakada-Tsukui K."/>
            <person name="Nozaki T."/>
        </authorList>
    </citation>
    <scope>NUCLEOTIDE SEQUENCE [LARGE SCALE GENOMIC DNA]</scope>
    <source>
        <strain evidence="7 8">HM1:IMSS clone 6</strain>
    </source>
</reference>
<dbReference type="InterPro" id="IPR016064">
    <property type="entry name" value="NAD/diacylglycerol_kinase_sf"/>
</dbReference>